<dbReference type="Gene3D" id="3.30.70.1890">
    <property type="match status" value="1"/>
</dbReference>
<organism evidence="2 3">
    <name type="scientific">Infirmifilum uzonense</name>
    <dbReference type="NCBI Taxonomy" id="1550241"/>
    <lineage>
        <taxon>Archaea</taxon>
        <taxon>Thermoproteota</taxon>
        <taxon>Thermoprotei</taxon>
        <taxon>Thermofilales</taxon>
        <taxon>Thermofilaceae</taxon>
        <taxon>Infirmifilum</taxon>
    </lineage>
</organism>
<dbReference type="Gene3D" id="3.30.70.1900">
    <property type="match status" value="1"/>
</dbReference>
<name>A0A0F7FHV7_9CREN</name>
<sequence length="283" mass="30535">MPYVTVAQIELIAINGGSLPWFNGSESRGAFLSIVAQASEKLARRLHDAKRSPYSLKPITFRSGFRLVKSREQASAESGVLFEPGALAVLEVSFLDDTISRSFISEVLPAAPGLIVKGIEFRVEGVSLRVVNPRDILAGGSEAEISSLDVRFITPTYFNPLSGDQRYKVLYPDPQHLFSSLIASAHALTGLDLPRPQELAEKVYISGISIKTPKMVASKPAPNGFTGWVRITFKPGASVQDRRLVTGLLKLGEIVNVGGNRSAGYGVISVKPLTPKNTTNTSQ</sequence>
<dbReference type="Pfam" id="PF10040">
    <property type="entry name" value="CRISPR_Cas6"/>
    <property type="match status" value="1"/>
</dbReference>
<reference evidence="2 3" key="1">
    <citation type="journal article" date="2015" name="Stand. Genomic Sci.">
        <title>Complete genome sequence of and proposal of Thermofilum uzonense sp. nov. a novel hyperthermophilic crenarchaeon and emended description of the genus Thermofilum.</title>
        <authorList>
            <person name="Toshchakov S.V."/>
            <person name="Korzhenkov A.A."/>
            <person name="Samarov N.I."/>
            <person name="Mazunin I.O."/>
            <person name="Mozhey O.I."/>
            <person name="Shmyr I.S."/>
            <person name="Derbikova K.S."/>
            <person name="Taranov E.A."/>
            <person name="Dominova I.N."/>
            <person name="Bonch-Osmolovskaya E.A."/>
            <person name="Patrushev M.V."/>
            <person name="Podosokorskaya O.A."/>
            <person name="Kublanov I.V."/>
        </authorList>
    </citation>
    <scope>NUCLEOTIDE SEQUENCE [LARGE SCALE GENOMIC DNA]</scope>
    <source>
        <strain evidence="2 3">1807-2</strain>
    </source>
</reference>
<feature type="domain" description="CRISPR-associated protein Cas6 C-terminal" evidence="1">
    <location>
        <begin position="150"/>
        <end position="267"/>
    </location>
</feature>
<protein>
    <recommendedName>
        <fullName evidence="1">CRISPR-associated protein Cas6 C-terminal domain-containing protein</fullName>
    </recommendedName>
</protein>
<dbReference type="InterPro" id="IPR019267">
    <property type="entry name" value="CRISPR-assoc_Cas6_C"/>
</dbReference>
<accession>A0A0F7FHV7</accession>
<keyword evidence="3" id="KW-1185">Reference proteome</keyword>
<dbReference type="Proteomes" id="UP000067434">
    <property type="component" value="Chromosome"/>
</dbReference>
<dbReference type="PATRIC" id="fig|1550241.5.peg.453"/>
<dbReference type="CDD" id="cd21141">
    <property type="entry name" value="Cas6_III-like"/>
    <property type="match status" value="1"/>
</dbReference>
<dbReference type="HOGENOM" id="CLU_971889_0_0_2"/>
<dbReference type="InterPro" id="IPR045747">
    <property type="entry name" value="CRISPR-assoc_prot_Cas6_N_sf"/>
</dbReference>
<dbReference type="OrthoDB" id="31462at2157"/>
<dbReference type="KEGG" id="thf:MA03_02220"/>
<dbReference type="RefSeq" id="WP_052883712.1">
    <property type="nucleotide sequence ID" value="NZ_CP009961.1"/>
</dbReference>
<gene>
    <name evidence="2" type="ORF">MA03_02220</name>
</gene>
<evidence type="ECO:0000313" key="3">
    <source>
        <dbReference type="Proteomes" id="UP000067434"/>
    </source>
</evidence>
<evidence type="ECO:0000259" key="1">
    <source>
        <dbReference type="Pfam" id="PF10040"/>
    </source>
</evidence>
<dbReference type="STRING" id="1550241.MA03_02220"/>
<dbReference type="AlphaFoldDB" id="A0A0F7FHV7"/>
<evidence type="ECO:0000313" key="2">
    <source>
        <dbReference type="EMBL" id="AKG38325.1"/>
    </source>
</evidence>
<dbReference type="EMBL" id="CP009961">
    <property type="protein sequence ID" value="AKG38325.1"/>
    <property type="molecule type" value="Genomic_DNA"/>
</dbReference>
<dbReference type="GeneID" id="25401009"/>
<proteinExistence type="predicted"/>